<gene>
    <name evidence="1" type="ORF">C4N24_01000</name>
</gene>
<dbReference type="InterPro" id="IPR049156">
    <property type="entry name" value="Phage_chap_TAC_15-like"/>
</dbReference>
<sequence length="171" mass="18978">MKMKRMEMRDITVGEYQFKVRPFGAKDATYIFGDVASIILPILGTVSVASDDKDAVNMEMFDGMDMDKDSLVKALARINGNALSKLVSELLLDHSNIRVLDPEKNTYEVMGEDDFDEIFCQYLAGMLNLCAEVIRLNFSGFFKDASTLFGGLIKVRRAGSSNSTESSTTTE</sequence>
<reference evidence="1 2" key="1">
    <citation type="submission" date="2018-02" db="EMBL/GenBank/DDBJ databases">
        <title>Complete genome sequencing of Faecalibacterium prausnitzii strains isolated from the human gut.</title>
        <authorList>
            <person name="Fitzgerald B.C."/>
            <person name="Shkoporov A.N."/>
            <person name="Ross P.R."/>
            <person name="Hill C."/>
        </authorList>
    </citation>
    <scope>NUCLEOTIDE SEQUENCE [LARGE SCALE GENOMIC DNA]</scope>
    <source>
        <strain evidence="1 2">APC923/51-1</strain>
    </source>
</reference>
<name>A0A329UGL4_9FIRM</name>
<organism evidence="1 2">
    <name type="scientific">Faecalibacterium prausnitzii</name>
    <dbReference type="NCBI Taxonomy" id="853"/>
    <lineage>
        <taxon>Bacteria</taxon>
        <taxon>Bacillati</taxon>
        <taxon>Bacillota</taxon>
        <taxon>Clostridia</taxon>
        <taxon>Eubacteriales</taxon>
        <taxon>Oscillospiraceae</taxon>
        <taxon>Faecalibacterium</taxon>
    </lineage>
</organism>
<evidence type="ECO:0000313" key="1">
    <source>
        <dbReference type="EMBL" id="RAW60715.1"/>
    </source>
</evidence>
<accession>A0A329UGL4</accession>
<dbReference type="Proteomes" id="UP000251281">
    <property type="component" value="Unassembled WGS sequence"/>
</dbReference>
<comment type="caution">
    <text evidence="1">The sequence shown here is derived from an EMBL/GenBank/DDBJ whole genome shotgun (WGS) entry which is preliminary data.</text>
</comment>
<dbReference type="EMBL" id="PRLD01000001">
    <property type="protein sequence ID" value="RAW60715.1"/>
    <property type="molecule type" value="Genomic_DNA"/>
</dbReference>
<protein>
    <submittedName>
        <fullName evidence="1">Uncharacterized protein</fullName>
    </submittedName>
</protein>
<dbReference type="Pfam" id="PF21822">
    <property type="entry name" value="Phage_TAC_15"/>
    <property type="match status" value="1"/>
</dbReference>
<proteinExistence type="predicted"/>
<dbReference type="RefSeq" id="WP_112089939.1">
    <property type="nucleotide sequence ID" value="NZ_JAEKBY010000002.1"/>
</dbReference>
<dbReference type="AlphaFoldDB" id="A0A329UGL4"/>
<evidence type="ECO:0000313" key="2">
    <source>
        <dbReference type="Proteomes" id="UP000251281"/>
    </source>
</evidence>